<dbReference type="InterPro" id="IPR050275">
    <property type="entry name" value="PGM_Phosphatase"/>
</dbReference>
<dbReference type="PANTHER" id="PTHR48100">
    <property type="entry name" value="BROAD-SPECIFICITY PHOSPHATASE YOR283W-RELATED"/>
    <property type="match status" value="1"/>
</dbReference>
<dbReference type="InterPro" id="IPR013078">
    <property type="entry name" value="His_Pase_superF_clade-1"/>
</dbReference>
<accession>A0ABQ5MRP3</accession>
<reference evidence="1 2" key="1">
    <citation type="journal article" date="2023" name="Int. J. Syst. Evol. Microbiol.">
        <title>Arthrobacter mangrovi sp. nov., an actinobacterium isolated from the rhizosphere of a mangrove.</title>
        <authorList>
            <person name="Hamada M."/>
            <person name="Saitou S."/>
            <person name="Enomoto N."/>
            <person name="Nanri K."/>
            <person name="Hidaka K."/>
            <person name="Miura T."/>
            <person name="Tamura T."/>
        </authorList>
    </citation>
    <scope>NUCLEOTIDE SEQUENCE [LARGE SCALE GENOMIC DNA]</scope>
    <source>
        <strain evidence="1 2">NBRC 112813</strain>
    </source>
</reference>
<dbReference type="PANTHER" id="PTHR48100:SF15">
    <property type="entry name" value="SEDOHEPTULOSE 1,7-BISPHOSPHATASE"/>
    <property type="match status" value="1"/>
</dbReference>
<proteinExistence type="predicted"/>
<dbReference type="Pfam" id="PF00300">
    <property type="entry name" value="His_Phos_1"/>
    <property type="match status" value="1"/>
</dbReference>
<dbReference type="InterPro" id="IPR029033">
    <property type="entry name" value="His_PPase_superfam"/>
</dbReference>
<name>A0ABQ5MRP3_9MICC</name>
<protein>
    <submittedName>
        <fullName evidence="1">Phosphoglycerate mutase EntD</fullName>
    </submittedName>
</protein>
<dbReference type="CDD" id="cd07067">
    <property type="entry name" value="HP_PGM_like"/>
    <property type="match status" value="1"/>
</dbReference>
<organism evidence="1 2">
    <name type="scientific">Arthrobacter mangrovi</name>
    <dbReference type="NCBI Taxonomy" id="2966350"/>
    <lineage>
        <taxon>Bacteria</taxon>
        <taxon>Bacillati</taxon>
        <taxon>Actinomycetota</taxon>
        <taxon>Actinomycetes</taxon>
        <taxon>Micrococcales</taxon>
        <taxon>Micrococcaceae</taxon>
        <taxon>Arthrobacter</taxon>
    </lineage>
</organism>
<sequence length="221" mass="24442">MVEPAARIRNTAGGVMSYLPVSHDHPKLWLLRHGETDWSRSGQYTGLTDLDLTENGVRQAEEAGKKLSGLKFSTVLSSPLRRAVRTAQLAGFADPEVVPYAHEWDYGEYEGLRSADIRAKDPAYLIWTHGVRGGETLEQVADRADHVIAKVLDSPSDPPFHTDSADQRNVLLVAHGHFLRVLAARWLDLPPVEGRRFVLDTAAVCSLGWDKKTPAVTGWNV</sequence>
<keyword evidence="2" id="KW-1185">Reference proteome</keyword>
<gene>
    <name evidence="1" type="ORF">AHIS1636_10830</name>
</gene>
<dbReference type="Proteomes" id="UP001209654">
    <property type="component" value="Unassembled WGS sequence"/>
</dbReference>
<dbReference type="SMART" id="SM00855">
    <property type="entry name" value="PGAM"/>
    <property type="match status" value="1"/>
</dbReference>
<evidence type="ECO:0000313" key="1">
    <source>
        <dbReference type="EMBL" id="GLB66644.1"/>
    </source>
</evidence>
<dbReference type="EMBL" id="BRVS01000004">
    <property type="protein sequence ID" value="GLB66644.1"/>
    <property type="molecule type" value="Genomic_DNA"/>
</dbReference>
<dbReference type="SUPFAM" id="SSF53254">
    <property type="entry name" value="Phosphoglycerate mutase-like"/>
    <property type="match status" value="1"/>
</dbReference>
<evidence type="ECO:0000313" key="2">
    <source>
        <dbReference type="Proteomes" id="UP001209654"/>
    </source>
</evidence>
<comment type="caution">
    <text evidence="1">The sequence shown here is derived from an EMBL/GenBank/DDBJ whole genome shotgun (WGS) entry which is preliminary data.</text>
</comment>
<dbReference type="Gene3D" id="3.40.50.1240">
    <property type="entry name" value="Phosphoglycerate mutase-like"/>
    <property type="match status" value="1"/>
</dbReference>